<dbReference type="Pfam" id="PF01476">
    <property type="entry name" value="LysM"/>
    <property type="match status" value="1"/>
</dbReference>
<feature type="region of interest" description="Disordered" evidence="3">
    <location>
        <begin position="272"/>
        <end position="327"/>
    </location>
</feature>
<feature type="domain" description="LysM" evidence="5">
    <location>
        <begin position="212"/>
        <end position="268"/>
    </location>
</feature>
<feature type="region of interest" description="Disordered" evidence="3">
    <location>
        <begin position="587"/>
        <end position="750"/>
    </location>
</feature>
<dbReference type="CDD" id="cd00118">
    <property type="entry name" value="LysM"/>
    <property type="match status" value="1"/>
</dbReference>
<dbReference type="Gene3D" id="1.25.40.10">
    <property type="entry name" value="Tetratricopeptide repeat domain"/>
    <property type="match status" value="1"/>
</dbReference>
<dbReference type="PROSITE" id="PS51782">
    <property type="entry name" value="LYSM"/>
    <property type="match status" value="1"/>
</dbReference>
<feature type="transmembrane region" description="Helical" evidence="4">
    <location>
        <begin position="135"/>
        <end position="153"/>
    </location>
</feature>
<keyword evidence="1" id="KW-0805">Transcription regulation</keyword>
<accession>A0A8J3JE93</accession>
<dbReference type="PANTHER" id="PTHR35807">
    <property type="entry name" value="TRANSCRIPTIONAL REGULATOR REDD-RELATED"/>
    <property type="match status" value="1"/>
</dbReference>
<keyword evidence="4" id="KW-0812">Transmembrane</keyword>
<dbReference type="SUPFAM" id="SSF54106">
    <property type="entry name" value="LysM domain"/>
    <property type="match status" value="1"/>
</dbReference>
<dbReference type="InterPro" id="IPR011990">
    <property type="entry name" value="TPR-like_helical_dom_sf"/>
</dbReference>
<dbReference type="InterPro" id="IPR005158">
    <property type="entry name" value="BTAD"/>
</dbReference>
<keyword evidence="4" id="KW-0472">Membrane</keyword>
<dbReference type="InterPro" id="IPR036779">
    <property type="entry name" value="LysM_dom_sf"/>
</dbReference>
<feature type="region of interest" description="Disordered" evidence="3">
    <location>
        <begin position="398"/>
        <end position="420"/>
    </location>
</feature>
<feature type="region of interest" description="Disordered" evidence="3">
    <location>
        <begin position="361"/>
        <end position="384"/>
    </location>
</feature>
<dbReference type="EMBL" id="BOMB01000034">
    <property type="protein sequence ID" value="GID14877.1"/>
    <property type="molecule type" value="Genomic_DNA"/>
</dbReference>
<dbReference type="SMART" id="SM01043">
    <property type="entry name" value="BTAD"/>
    <property type="match status" value="1"/>
</dbReference>
<protein>
    <recommendedName>
        <fullName evidence="5">LysM domain-containing protein</fullName>
    </recommendedName>
</protein>
<evidence type="ECO:0000256" key="4">
    <source>
        <dbReference type="SAM" id="Phobius"/>
    </source>
</evidence>
<keyword evidence="7" id="KW-1185">Reference proteome</keyword>
<evidence type="ECO:0000256" key="3">
    <source>
        <dbReference type="SAM" id="MobiDB-lite"/>
    </source>
</evidence>
<dbReference type="AlphaFoldDB" id="A0A8J3JE93"/>
<name>A0A8J3JE93_9ACTN</name>
<evidence type="ECO:0000256" key="2">
    <source>
        <dbReference type="ARBA" id="ARBA00023163"/>
    </source>
</evidence>
<evidence type="ECO:0000313" key="7">
    <source>
        <dbReference type="Proteomes" id="UP000612808"/>
    </source>
</evidence>
<feature type="transmembrane region" description="Helical" evidence="4">
    <location>
        <begin position="30"/>
        <end position="55"/>
    </location>
</feature>
<dbReference type="SMART" id="SM00257">
    <property type="entry name" value="LysM"/>
    <property type="match status" value="1"/>
</dbReference>
<feature type="compositionally biased region" description="Basic and acidic residues" evidence="3">
    <location>
        <begin position="362"/>
        <end position="375"/>
    </location>
</feature>
<evidence type="ECO:0000256" key="1">
    <source>
        <dbReference type="ARBA" id="ARBA00023015"/>
    </source>
</evidence>
<gene>
    <name evidence="6" type="ORF">Aru02nite_57660</name>
</gene>
<dbReference type="InterPro" id="IPR018392">
    <property type="entry name" value="LysM"/>
</dbReference>
<dbReference type="InterPro" id="IPR051677">
    <property type="entry name" value="AfsR-DnrI-RedD_regulator"/>
</dbReference>
<dbReference type="Gene3D" id="3.10.350.10">
    <property type="entry name" value="LysM domain"/>
    <property type="match status" value="1"/>
</dbReference>
<feature type="compositionally biased region" description="Pro residues" evidence="3">
    <location>
        <begin position="721"/>
        <end position="730"/>
    </location>
</feature>
<dbReference type="GO" id="GO:0006355">
    <property type="term" value="P:regulation of DNA-templated transcription"/>
    <property type="evidence" value="ECO:0007669"/>
    <property type="project" value="TreeGrafter"/>
</dbReference>
<sequence>MSFDPYRHARQTQPWLYQPAPTMGERVRNALADIGALLLLGAFLVGIPVLMLHLASWPPVTIPHHIDTVEVRYYFTSGAWNDPHFFLEISAVVCWIAWAILVLDTLWTIGAVIVGAVRRIPLEVTDSPTRAATRILLAFLIGTILAITTRLGGAAKASAGPPSPAPAAVALANPHDLLDDTGPLTLRPVQYTASAPVHTDPTGARHSQAAEREYVVRQGDTLWGIAERMTGDPLNWRQIWQANRGTIQPGGGMLTDANRLMPGWRLQLPVAQTSTPPQHTQPEPHRRDHRTGPAHRSTPPEGGGSTATPHAGHGQRGTQRRDEPVFLPGGGTITIGLAGLLVAAVTTAAVLRWRRSYRPRPWRAEPGELSRDLADARSASPEGPVVPEIVGELREQLLDQPSTSPPGPDSGETGAGWRDRPLLVLAGPGAPDATRGELVRRLVEHAGSTHVVAVADHLRHLLQTGADETVPEARNLTVVDGVAEALTVLDVDLMRRAEHDDDDHAGGLPAVGARSVLFCDRIPAEHWQRCVALLAQPGMFTVTGLHGATTAGAIDIDVDGTVDDTDDCAELVSAEDARTILAALSMAPDQPMDSPPDESADASASTRPERVARPRLHVVPPGPAPTSPEQPDRENPKPAHGPASPTTRPDSDTHTGLAAEAITGTDTDVGPGPGPDTDVDTSPGPGIDTGTDPAAARDPGASRQPAPDLSTPDAASSAPGPATPVQPPVDLPAVGAADSPDTPGSEGQQDDVLSLAIPPRAGHARVRLLGVPAVVGQDGRVVAVERARALTIVAWLATRRRTGSTSDEIRAHTMGADQHRGGGDQKRATDLASLRKALATSAAVTDSVAGAWVVLNRASGRYRIDTACVDVDLWHLQDELDAAAGCADPGERARQWETALAGFDGQVLTGMDELWAQEQREAVLTAALDAAMSVADHYAQTDPQRALRMLADAIGWAPFTEALYQRRMRIHAALGDADAVRAAERALTRQLASLNTQPSRETRHLVEHLLHPDRAPQPATRP</sequence>
<dbReference type="Proteomes" id="UP000612808">
    <property type="component" value="Unassembled WGS sequence"/>
</dbReference>
<dbReference type="SUPFAM" id="SSF48452">
    <property type="entry name" value="TPR-like"/>
    <property type="match status" value="1"/>
</dbReference>
<feature type="transmembrane region" description="Helical" evidence="4">
    <location>
        <begin position="89"/>
        <end position="114"/>
    </location>
</feature>
<keyword evidence="4" id="KW-1133">Transmembrane helix</keyword>
<dbReference type="PANTHER" id="PTHR35807:SF1">
    <property type="entry name" value="TRANSCRIPTIONAL REGULATOR REDD"/>
    <property type="match status" value="1"/>
</dbReference>
<evidence type="ECO:0000313" key="6">
    <source>
        <dbReference type="EMBL" id="GID14877.1"/>
    </source>
</evidence>
<feature type="compositionally biased region" description="Polar residues" evidence="3">
    <location>
        <begin position="272"/>
        <end position="281"/>
    </location>
</feature>
<dbReference type="RefSeq" id="WP_345710135.1">
    <property type="nucleotide sequence ID" value="NZ_BAAAZM010000012.1"/>
</dbReference>
<dbReference type="GO" id="GO:0003677">
    <property type="term" value="F:DNA binding"/>
    <property type="evidence" value="ECO:0007669"/>
    <property type="project" value="TreeGrafter"/>
</dbReference>
<organism evidence="6 7">
    <name type="scientific">Actinocatenispora rupis</name>
    <dbReference type="NCBI Taxonomy" id="519421"/>
    <lineage>
        <taxon>Bacteria</taxon>
        <taxon>Bacillati</taxon>
        <taxon>Actinomycetota</taxon>
        <taxon>Actinomycetes</taxon>
        <taxon>Micromonosporales</taxon>
        <taxon>Micromonosporaceae</taxon>
        <taxon>Actinocatenispora</taxon>
    </lineage>
</organism>
<evidence type="ECO:0000259" key="5">
    <source>
        <dbReference type="PROSITE" id="PS51782"/>
    </source>
</evidence>
<reference evidence="6" key="1">
    <citation type="submission" date="2021-01" db="EMBL/GenBank/DDBJ databases">
        <title>Whole genome shotgun sequence of Actinocatenispora rupis NBRC 107355.</title>
        <authorList>
            <person name="Komaki H."/>
            <person name="Tamura T."/>
        </authorList>
    </citation>
    <scope>NUCLEOTIDE SEQUENCE</scope>
    <source>
        <strain evidence="6">NBRC 107355</strain>
    </source>
</reference>
<keyword evidence="2" id="KW-0804">Transcription</keyword>
<comment type="caution">
    <text evidence="6">The sequence shown here is derived from an EMBL/GenBank/DDBJ whole genome shotgun (WGS) entry which is preliminary data.</text>
</comment>
<proteinExistence type="predicted"/>